<accession>A0AA39P308</accession>
<dbReference type="Proteomes" id="UP001175228">
    <property type="component" value="Unassembled WGS sequence"/>
</dbReference>
<protein>
    <submittedName>
        <fullName evidence="1">Uncharacterized protein</fullName>
    </submittedName>
</protein>
<comment type="caution">
    <text evidence="1">The sequence shown here is derived from an EMBL/GenBank/DDBJ whole genome shotgun (WGS) entry which is preliminary data.</text>
</comment>
<evidence type="ECO:0000313" key="1">
    <source>
        <dbReference type="EMBL" id="KAK0476239.1"/>
    </source>
</evidence>
<proteinExistence type="predicted"/>
<gene>
    <name evidence="1" type="ORF">EDD18DRAFT_1115644</name>
</gene>
<dbReference type="EMBL" id="JAUEPU010000137">
    <property type="protein sequence ID" value="KAK0476239.1"/>
    <property type="molecule type" value="Genomic_DNA"/>
</dbReference>
<organism evidence="1 2">
    <name type="scientific">Armillaria luteobubalina</name>
    <dbReference type="NCBI Taxonomy" id="153913"/>
    <lineage>
        <taxon>Eukaryota</taxon>
        <taxon>Fungi</taxon>
        <taxon>Dikarya</taxon>
        <taxon>Basidiomycota</taxon>
        <taxon>Agaricomycotina</taxon>
        <taxon>Agaricomycetes</taxon>
        <taxon>Agaricomycetidae</taxon>
        <taxon>Agaricales</taxon>
        <taxon>Marasmiineae</taxon>
        <taxon>Physalacriaceae</taxon>
        <taxon>Armillaria</taxon>
    </lineage>
</organism>
<evidence type="ECO:0000313" key="2">
    <source>
        <dbReference type="Proteomes" id="UP001175228"/>
    </source>
</evidence>
<reference evidence="1" key="1">
    <citation type="submission" date="2023-06" db="EMBL/GenBank/DDBJ databases">
        <authorList>
            <consortium name="Lawrence Berkeley National Laboratory"/>
            <person name="Ahrendt S."/>
            <person name="Sahu N."/>
            <person name="Indic B."/>
            <person name="Wong-Bajracharya J."/>
            <person name="Merenyi Z."/>
            <person name="Ke H.-M."/>
            <person name="Monk M."/>
            <person name="Kocsube S."/>
            <person name="Drula E."/>
            <person name="Lipzen A."/>
            <person name="Balint B."/>
            <person name="Henrissat B."/>
            <person name="Andreopoulos B."/>
            <person name="Martin F.M."/>
            <person name="Harder C.B."/>
            <person name="Rigling D."/>
            <person name="Ford K.L."/>
            <person name="Foster G.D."/>
            <person name="Pangilinan J."/>
            <person name="Papanicolaou A."/>
            <person name="Barry K."/>
            <person name="LaButti K."/>
            <person name="Viragh M."/>
            <person name="Koriabine M."/>
            <person name="Yan M."/>
            <person name="Riley R."/>
            <person name="Champramary S."/>
            <person name="Plett K.L."/>
            <person name="Tsai I.J."/>
            <person name="Slot J."/>
            <person name="Sipos G."/>
            <person name="Plett J."/>
            <person name="Nagy L.G."/>
            <person name="Grigoriev I.V."/>
        </authorList>
    </citation>
    <scope>NUCLEOTIDE SEQUENCE</scope>
    <source>
        <strain evidence="1">HWK02</strain>
    </source>
</reference>
<sequence length="163" mass="18637">MCLPSFLACRQISGGDQTALPSFPVYQPALKFAGLPIAERHIKQVGNLYIMAPTSKIIGQSTFYITPCLRIKYTHPYQDLNFLQGNITEDESCKIHALEIVERELAERYGMSECIDSVAVFQEAKRIAFLKGDSDSKSDIYKLDELFHLRVKRSYQHMYYSSK</sequence>
<dbReference type="AlphaFoldDB" id="A0AA39P308"/>
<keyword evidence="2" id="KW-1185">Reference proteome</keyword>
<name>A0AA39P308_9AGAR</name>